<comment type="caution">
    <text evidence="4">The sequence shown here is derived from an EMBL/GenBank/DDBJ whole genome shotgun (WGS) entry which is preliminary data.</text>
</comment>
<keyword evidence="1" id="KW-0472">Membrane</keyword>
<feature type="transmembrane region" description="Helical" evidence="1">
    <location>
        <begin position="47"/>
        <end position="67"/>
    </location>
</feature>
<dbReference type="Pfam" id="PF21537">
    <property type="entry name" value="DUF1980_C"/>
    <property type="match status" value="1"/>
</dbReference>
<organism evidence="4 5">
    <name type="scientific">Lusitaniella coriacea LEGE 07157</name>
    <dbReference type="NCBI Taxonomy" id="945747"/>
    <lineage>
        <taxon>Bacteria</taxon>
        <taxon>Bacillati</taxon>
        <taxon>Cyanobacteriota</taxon>
        <taxon>Cyanophyceae</taxon>
        <taxon>Spirulinales</taxon>
        <taxon>Lusitaniellaceae</taxon>
        <taxon>Lusitaniella</taxon>
    </lineage>
</organism>
<evidence type="ECO:0000259" key="2">
    <source>
        <dbReference type="Pfam" id="PF09323"/>
    </source>
</evidence>
<feature type="domain" description="DUF1980" evidence="3">
    <location>
        <begin position="147"/>
        <end position="257"/>
    </location>
</feature>
<keyword evidence="1" id="KW-0812">Transmembrane</keyword>
<dbReference type="NCBIfam" id="TIGR03943">
    <property type="entry name" value="TIGR03943 family putative permease subunit"/>
    <property type="match status" value="1"/>
</dbReference>
<dbReference type="PANTHER" id="PTHR40047">
    <property type="entry name" value="UPF0703 PROTEIN YCGQ"/>
    <property type="match status" value="1"/>
</dbReference>
<reference evidence="4" key="1">
    <citation type="submission" date="2020-10" db="EMBL/GenBank/DDBJ databases">
        <authorList>
            <person name="Castelo-Branco R."/>
            <person name="Eusebio N."/>
            <person name="Adriana R."/>
            <person name="Vieira A."/>
            <person name="Brugerolle De Fraissinette N."/>
            <person name="Rezende De Castro R."/>
            <person name="Schneider M.P."/>
            <person name="Vasconcelos V."/>
            <person name="Leao P.N."/>
        </authorList>
    </citation>
    <scope>NUCLEOTIDE SEQUENCE</scope>
    <source>
        <strain evidence="4">LEGE 07157</strain>
    </source>
</reference>
<evidence type="ECO:0000313" key="5">
    <source>
        <dbReference type="Proteomes" id="UP000654482"/>
    </source>
</evidence>
<dbReference type="InterPro" id="IPR048493">
    <property type="entry name" value="DUF1980_N"/>
</dbReference>
<evidence type="ECO:0000259" key="3">
    <source>
        <dbReference type="Pfam" id="PF21537"/>
    </source>
</evidence>
<dbReference type="Pfam" id="PF09323">
    <property type="entry name" value="DUF1980"/>
    <property type="match status" value="1"/>
</dbReference>
<feature type="transmembrane region" description="Helical" evidence="1">
    <location>
        <begin position="87"/>
        <end position="107"/>
    </location>
</feature>
<dbReference type="RefSeq" id="WP_194031863.1">
    <property type="nucleotide sequence ID" value="NZ_JADEWZ010000060.1"/>
</dbReference>
<dbReference type="Proteomes" id="UP000654482">
    <property type="component" value="Unassembled WGS sequence"/>
</dbReference>
<dbReference type="PANTHER" id="PTHR40047:SF1">
    <property type="entry name" value="UPF0703 PROTEIN YCGQ"/>
    <property type="match status" value="1"/>
</dbReference>
<evidence type="ECO:0000313" key="4">
    <source>
        <dbReference type="EMBL" id="MBE9118766.1"/>
    </source>
</evidence>
<dbReference type="AlphaFoldDB" id="A0A8J7E2V6"/>
<keyword evidence="5" id="KW-1185">Reference proteome</keyword>
<dbReference type="InterPro" id="IPR015402">
    <property type="entry name" value="DUF1980"/>
</dbReference>
<proteinExistence type="predicted"/>
<evidence type="ECO:0000256" key="1">
    <source>
        <dbReference type="SAM" id="Phobius"/>
    </source>
</evidence>
<dbReference type="InterPro" id="IPR048447">
    <property type="entry name" value="DUF1980_C"/>
</dbReference>
<accession>A0A8J7E2V6</accession>
<feature type="domain" description="DUF1980" evidence="2">
    <location>
        <begin position="20"/>
        <end position="122"/>
    </location>
</feature>
<protein>
    <submittedName>
        <fullName evidence="4">TIGR03943 family protein</fullName>
    </submittedName>
</protein>
<dbReference type="EMBL" id="JADEWZ010000060">
    <property type="protein sequence ID" value="MBE9118766.1"/>
    <property type="molecule type" value="Genomic_DNA"/>
</dbReference>
<name>A0A8J7E2V6_9CYAN</name>
<dbReference type="InterPro" id="IPR052955">
    <property type="entry name" value="UPF0703_membrane_permease"/>
</dbReference>
<gene>
    <name evidence="4" type="ORF">IQ249_23025</name>
</gene>
<keyword evidence="1" id="KW-1133">Transmembrane helix</keyword>
<sequence length="258" mass="28706">MSARRKFPISLRTALPWLDTLALLAWGIVLVKLWLTGQLRLLIHPNYAPLSFGAGILLLGVGIAQLWRQWKSRRAVRPAPKMQHITLFPPGWATGLLLASAVAGLMIPPKILASDTAIQRGITESLPYTKTQTQAFRTSTKPEDRTIIDWVKTLNAYPEPDAYVGQQANVKGFVVRNPDLPQEYFLICRFVITCCAVDASPIGLLVKRPEGLKDYPNDTWLEVKGKTIAKEVGGQRQVVIKADAIAKIPTPRDPYEFN</sequence>
<feature type="transmembrane region" description="Helical" evidence="1">
    <location>
        <begin position="14"/>
        <end position="35"/>
    </location>
</feature>